<name>A0A2C6MDB6_9FIRM</name>
<keyword evidence="2" id="KW-1185">Reference proteome</keyword>
<proteinExistence type="predicted"/>
<gene>
    <name evidence="1" type="ORF">P378_12100</name>
</gene>
<dbReference type="PANTHER" id="PTHR33747">
    <property type="entry name" value="UPF0225 PROTEIN SCO1677"/>
    <property type="match status" value="1"/>
</dbReference>
<evidence type="ECO:0008006" key="3">
    <source>
        <dbReference type="Google" id="ProtNLM"/>
    </source>
</evidence>
<dbReference type="AlphaFoldDB" id="A0A2C6MDB6"/>
<comment type="caution">
    <text evidence="1">The sequence shown here is derived from an EMBL/GenBank/DDBJ whole genome shotgun (WGS) entry which is preliminary data.</text>
</comment>
<dbReference type="PANTHER" id="PTHR33747:SF1">
    <property type="entry name" value="ADENYLATE CYCLASE-ASSOCIATED CAP C-TERMINAL DOMAIN-CONTAINING PROTEIN"/>
    <property type="match status" value="1"/>
</dbReference>
<protein>
    <recommendedName>
        <fullName evidence="3">Zinc chelation protein SecC</fullName>
    </recommendedName>
</protein>
<dbReference type="Gene3D" id="3.10.450.50">
    <property type="match status" value="1"/>
</dbReference>
<dbReference type="RefSeq" id="WP_207654026.1">
    <property type="nucleotide sequence ID" value="NZ_AWQQ01000056.1"/>
</dbReference>
<dbReference type="InterPro" id="IPR010602">
    <property type="entry name" value="DUF1186"/>
</dbReference>
<evidence type="ECO:0000313" key="1">
    <source>
        <dbReference type="EMBL" id="PHJ38078.1"/>
    </source>
</evidence>
<reference evidence="1 2" key="1">
    <citation type="submission" date="2013-09" db="EMBL/GenBank/DDBJ databases">
        <title>Biodegradation of hydrocarbons in the deep terrestrial subsurface : characterization of a microbial consortium composed of two Desulfotomaculum species originating from a deep geological formation.</title>
        <authorList>
            <person name="Aullo T."/>
            <person name="Berlendis S."/>
            <person name="Lascourreges J.-F."/>
            <person name="Dessort D."/>
            <person name="Saint-Laurent S."/>
            <person name="Schraauwers B."/>
            <person name="Mas J."/>
            <person name="Magot M."/>
            <person name="Ranchou-Peyruse A."/>
        </authorList>
    </citation>
    <scope>NUCLEOTIDE SEQUENCE [LARGE SCALE GENOMIC DNA]</scope>
    <source>
        <strain evidence="1 2">Bs107</strain>
    </source>
</reference>
<dbReference type="Pfam" id="PF02810">
    <property type="entry name" value="SEC-C"/>
    <property type="match status" value="1"/>
</dbReference>
<evidence type="ECO:0000313" key="2">
    <source>
        <dbReference type="Proteomes" id="UP000222564"/>
    </source>
</evidence>
<dbReference type="InterPro" id="IPR004027">
    <property type="entry name" value="SEC_C_motif"/>
</dbReference>
<organism evidence="1 2">
    <name type="scientific">Desulforamulus profundi</name>
    <dbReference type="NCBI Taxonomy" id="1383067"/>
    <lineage>
        <taxon>Bacteria</taxon>
        <taxon>Bacillati</taxon>
        <taxon>Bacillota</taxon>
        <taxon>Clostridia</taxon>
        <taxon>Eubacteriales</taxon>
        <taxon>Peptococcaceae</taxon>
        <taxon>Desulforamulus</taxon>
    </lineage>
</organism>
<sequence length="291" mass="33567">MLIKEIEYNNGKFPKETLQKAIAQREEIIPELLEILDYTCQNAEQLAEEENYIAHIYALYLLAQFREEKAYPLIYNLLNKPQDILNNLLGDVITEGLPGILASVCGGDIELIKKIIENEQIDEFIRGSALNSLVILVAQGIKSRDEVLNYFGNLFRGKLERTYSHVWDDLVACSSRLYPEEIIGDIELAYDEELVNPLYIDLEDIQAQLRKNKRTVLSELYNAIRYQLINDTIHELEGWACFDEKNHDISIPLNDILKFNKQEPYRKEFKVGRNDPCPCGSGKKYKKCCGK</sequence>
<dbReference type="Proteomes" id="UP000222564">
    <property type="component" value="Unassembled WGS sequence"/>
</dbReference>
<dbReference type="EMBL" id="AWQQ01000056">
    <property type="protein sequence ID" value="PHJ38078.1"/>
    <property type="molecule type" value="Genomic_DNA"/>
</dbReference>
<dbReference type="Pfam" id="PF06685">
    <property type="entry name" value="DUF1186"/>
    <property type="match status" value="1"/>
</dbReference>
<dbReference type="SUPFAM" id="SSF103642">
    <property type="entry name" value="Sec-C motif"/>
    <property type="match status" value="1"/>
</dbReference>
<accession>A0A2C6MDB6</accession>